<evidence type="ECO:0000256" key="7">
    <source>
        <dbReference type="ARBA" id="ARBA00023136"/>
    </source>
</evidence>
<name>A0A5D0MKR9_9BACT</name>
<evidence type="ECO:0000256" key="8">
    <source>
        <dbReference type="RuleBase" id="RU363043"/>
    </source>
</evidence>
<dbReference type="GO" id="GO:0005315">
    <property type="term" value="F:phosphate transmembrane transporter activity"/>
    <property type="evidence" value="ECO:0007669"/>
    <property type="project" value="InterPro"/>
</dbReference>
<dbReference type="NCBIfam" id="TIGR00974">
    <property type="entry name" value="3a0107s02c"/>
    <property type="match status" value="1"/>
</dbReference>
<dbReference type="Pfam" id="PF00528">
    <property type="entry name" value="BPD_transp_1"/>
    <property type="match status" value="1"/>
</dbReference>
<dbReference type="AlphaFoldDB" id="A0A5D0MKR9"/>
<dbReference type="CDD" id="cd06261">
    <property type="entry name" value="TM_PBP2"/>
    <property type="match status" value="1"/>
</dbReference>
<sequence>MKISKRDIKSFIGTNVLRFATIFGLIFLAIFLYTIFSRGGSVISLSFLTEVPKKGMTEGGIYPAIIGTLALTLTSILIAFPIGLFAAIYLVEYAGKNWFVRSIRVAIGTLSAVPSIIFGLFGLTVFVVFFDLGVSILSGALTLAVMVLPYIIKTSEEALKAVPQSFREASIALGANKSRTILKVVLPTAFQSIITGIVVSIGRVAGETAPILFTAATFYTRELPSSFMDEVMALPYHIYALMTEGTNPVKQEPMAYGTAVVLLALVLIVSLVAIIWRYNIRRKKKW</sequence>
<dbReference type="PANTHER" id="PTHR43470">
    <property type="entry name" value="PHOSPHATE TRANSPORT SYSTEM PERMEASE PROTEIN PSTA-RELATED"/>
    <property type="match status" value="1"/>
</dbReference>
<feature type="transmembrane region" description="Helical" evidence="8">
    <location>
        <begin position="132"/>
        <end position="152"/>
    </location>
</feature>
<feature type="transmembrane region" description="Helical" evidence="8">
    <location>
        <begin position="254"/>
        <end position="276"/>
    </location>
</feature>
<dbReference type="GO" id="GO:0005886">
    <property type="term" value="C:plasma membrane"/>
    <property type="evidence" value="ECO:0007669"/>
    <property type="project" value="UniProtKB-SubCell"/>
</dbReference>
<dbReference type="InterPro" id="IPR000515">
    <property type="entry name" value="MetI-like"/>
</dbReference>
<gene>
    <name evidence="10" type="primary">pstA</name>
    <name evidence="10" type="ORF">FXF47_00195</name>
</gene>
<feature type="transmembrane region" description="Helical" evidence="8">
    <location>
        <begin position="61"/>
        <end position="91"/>
    </location>
</feature>
<keyword evidence="5 8" id="KW-0812">Transmembrane</keyword>
<proteinExistence type="inferred from homology"/>
<evidence type="ECO:0000256" key="2">
    <source>
        <dbReference type="ARBA" id="ARBA00007069"/>
    </source>
</evidence>
<dbReference type="PANTHER" id="PTHR43470:SF3">
    <property type="entry name" value="PHOSPHATE TRANSPORT SYSTEM PERMEASE PROTEIN PSTA-RELATED"/>
    <property type="match status" value="1"/>
</dbReference>
<dbReference type="Gene3D" id="1.10.3720.10">
    <property type="entry name" value="MetI-like"/>
    <property type="match status" value="1"/>
</dbReference>
<evidence type="ECO:0000259" key="9">
    <source>
        <dbReference type="PROSITE" id="PS50928"/>
    </source>
</evidence>
<feature type="transmembrane region" description="Helical" evidence="8">
    <location>
        <begin position="12"/>
        <end position="36"/>
    </location>
</feature>
<organism evidence="10 11">
    <name type="scientific">Candidatus Mcinerneyibacterium aminivorans</name>
    <dbReference type="NCBI Taxonomy" id="2703815"/>
    <lineage>
        <taxon>Bacteria</taxon>
        <taxon>Candidatus Macinerneyibacteriota</taxon>
        <taxon>Candidatus Mcinerneyibacteria</taxon>
        <taxon>Candidatus Mcinerneyibacteriales</taxon>
        <taxon>Candidatus Mcinerneyibacteriaceae</taxon>
        <taxon>Candidatus Mcinerneyibacterium</taxon>
    </lineage>
</organism>
<comment type="similarity">
    <text evidence="2 8">Belongs to the binding-protein-dependent transport system permease family. CysTW subfamily.</text>
</comment>
<reference evidence="10" key="1">
    <citation type="submission" date="2019-08" db="EMBL/GenBank/DDBJ databases">
        <title>Genomic characterization of a novel candidate phylum (ARYD3) from a high temperature, high salinity tertiary oil reservoir in north central Oklahoma, USA.</title>
        <authorList>
            <person name="Youssef N.H."/>
            <person name="Yadav A."/>
            <person name="Elshahed M.S."/>
        </authorList>
    </citation>
    <scope>NUCLEOTIDE SEQUENCE [LARGE SCALE GENOMIC DNA]</scope>
    <source>
        <strain evidence="10">ARYD3</strain>
    </source>
</reference>
<evidence type="ECO:0000256" key="3">
    <source>
        <dbReference type="ARBA" id="ARBA00022448"/>
    </source>
</evidence>
<evidence type="ECO:0000256" key="1">
    <source>
        <dbReference type="ARBA" id="ARBA00004651"/>
    </source>
</evidence>
<evidence type="ECO:0000313" key="10">
    <source>
        <dbReference type="EMBL" id="TYB32193.1"/>
    </source>
</evidence>
<keyword evidence="7 8" id="KW-0472">Membrane</keyword>
<keyword evidence="6 8" id="KW-1133">Transmembrane helix</keyword>
<dbReference type="InterPro" id="IPR005672">
    <property type="entry name" value="Phosphate_PstA"/>
</dbReference>
<comment type="caution">
    <text evidence="10">The sequence shown here is derived from an EMBL/GenBank/DDBJ whole genome shotgun (WGS) entry which is preliminary data.</text>
</comment>
<comment type="subcellular location">
    <subcellularLocation>
        <location evidence="1 8">Cell membrane</location>
        <topology evidence="1 8">Multi-pass membrane protein</topology>
    </subcellularLocation>
</comment>
<evidence type="ECO:0000256" key="6">
    <source>
        <dbReference type="ARBA" id="ARBA00022989"/>
    </source>
</evidence>
<dbReference type="GO" id="GO:0035435">
    <property type="term" value="P:phosphate ion transmembrane transport"/>
    <property type="evidence" value="ECO:0007669"/>
    <property type="project" value="InterPro"/>
</dbReference>
<keyword evidence="4 8" id="KW-1003">Cell membrane</keyword>
<dbReference type="SUPFAM" id="SSF161098">
    <property type="entry name" value="MetI-like"/>
    <property type="match status" value="1"/>
</dbReference>
<protein>
    <recommendedName>
        <fullName evidence="8">Phosphate transport system permease protein PstA</fullName>
    </recommendedName>
</protein>
<dbReference type="EMBL" id="VSIX01000003">
    <property type="protein sequence ID" value="TYB32193.1"/>
    <property type="molecule type" value="Genomic_DNA"/>
</dbReference>
<evidence type="ECO:0000313" key="11">
    <source>
        <dbReference type="Proteomes" id="UP000324143"/>
    </source>
</evidence>
<dbReference type="InterPro" id="IPR035906">
    <property type="entry name" value="MetI-like_sf"/>
</dbReference>
<keyword evidence="11" id="KW-1185">Reference proteome</keyword>
<feature type="transmembrane region" description="Helical" evidence="8">
    <location>
        <begin position="103"/>
        <end position="126"/>
    </location>
</feature>
<evidence type="ECO:0000256" key="5">
    <source>
        <dbReference type="ARBA" id="ARBA00022692"/>
    </source>
</evidence>
<keyword evidence="3" id="KW-0813">Transport</keyword>
<dbReference type="Proteomes" id="UP000324143">
    <property type="component" value="Unassembled WGS sequence"/>
</dbReference>
<feature type="domain" description="ABC transmembrane type-1" evidence="9">
    <location>
        <begin position="65"/>
        <end position="273"/>
    </location>
</feature>
<evidence type="ECO:0000256" key="4">
    <source>
        <dbReference type="ARBA" id="ARBA00022475"/>
    </source>
</evidence>
<dbReference type="PROSITE" id="PS50928">
    <property type="entry name" value="ABC_TM1"/>
    <property type="match status" value="1"/>
</dbReference>
<feature type="transmembrane region" description="Helical" evidence="8">
    <location>
        <begin position="184"/>
        <end position="205"/>
    </location>
</feature>
<accession>A0A5D0MKR9</accession>